<dbReference type="AlphaFoldDB" id="A0A8X6FQC2"/>
<evidence type="ECO:0000313" key="1">
    <source>
        <dbReference type="EMBL" id="GFQ86153.1"/>
    </source>
</evidence>
<evidence type="ECO:0000313" key="2">
    <source>
        <dbReference type="Proteomes" id="UP000887116"/>
    </source>
</evidence>
<gene>
    <name evidence="1" type="ORF">TNCT_22651</name>
</gene>
<proteinExistence type="predicted"/>
<name>A0A8X6FQC2_TRICU</name>
<reference evidence="1" key="1">
    <citation type="submission" date="2020-07" db="EMBL/GenBank/DDBJ databases">
        <title>Multicomponent nature underlies the extraordinary mechanical properties of spider dragline silk.</title>
        <authorList>
            <person name="Kono N."/>
            <person name="Nakamura H."/>
            <person name="Mori M."/>
            <person name="Yoshida Y."/>
            <person name="Ohtoshi R."/>
            <person name="Malay A.D."/>
            <person name="Moran D.A.P."/>
            <person name="Tomita M."/>
            <person name="Numata K."/>
            <person name="Arakawa K."/>
        </authorList>
    </citation>
    <scope>NUCLEOTIDE SEQUENCE</scope>
</reference>
<organism evidence="1 2">
    <name type="scientific">Trichonephila clavata</name>
    <name type="common">Joro spider</name>
    <name type="synonym">Nephila clavata</name>
    <dbReference type="NCBI Taxonomy" id="2740835"/>
    <lineage>
        <taxon>Eukaryota</taxon>
        <taxon>Metazoa</taxon>
        <taxon>Ecdysozoa</taxon>
        <taxon>Arthropoda</taxon>
        <taxon>Chelicerata</taxon>
        <taxon>Arachnida</taxon>
        <taxon>Araneae</taxon>
        <taxon>Araneomorphae</taxon>
        <taxon>Entelegynae</taxon>
        <taxon>Araneoidea</taxon>
        <taxon>Nephilidae</taxon>
        <taxon>Trichonephila</taxon>
    </lineage>
</organism>
<comment type="caution">
    <text evidence="1">The sequence shown here is derived from an EMBL/GenBank/DDBJ whole genome shotgun (WGS) entry which is preliminary data.</text>
</comment>
<sequence length="104" mass="12092">MTKRQLHCVFCDKSPESKDCFLAQNWSLDKKKEAIKLLGIKEPTEKISREEVVKFFNDTLSTDFDGCYMVRLPWTNNSSPPDNTNIAEKITCDSNKTHFVRKIF</sequence>
<dbReference type="Proteomes" id="UP000887116">
    <property type="component" value="Unassembled WGS sequence"/>
</dbReference>
<dbReference type="EMBL" id="BMAO01003174">
    <property type="protein sequence ID" value="GFQ86153.1"/>
    <property type="molecule type" value="Genomic_DNA"/>
</dbReference>
<accession>A0A8X6FQC2</accession>
<protein>
    <submittedName>
        <fullName evidence="1">Uncharacterized protein</fullName>
    </submittedName>
</protein>
<keyword evidence="2" id="KW-1185">Reference proteome</keyword>